<dbReference type="RefSeq" id="WP_207679069.1">
    <property type="nucleotide sequence ID" value="NZ_CP061800.1"/>
</dbReference>
<accession>A0A975BT77</accession>
<feature type="transmembrane region" description="Helical" evidence="1">
    <location>
        <begin position="391"/>
        <end position="411"/>
    </location>
</feature>
<protein>
    <submittedName>
        <fullName evidence="2">Uncharacterized protein</fullName>
    </submittedName>
</protein>
<dbReference type="KEGG" id="dmm:dnm_072560"/>
<name>A0A975BT77_9BACT</name>
<organism evidence="2 3">
    <name type="scientific">Desulfonema magnum</name>
    <dbReference type="NCBI Taxonomy" id="45655"/>
    <lineage>
        <taxon>Bacteria</taxon>
        <taxon>Pseudomonadati</taxon>
        <taxon>Thermodesulfobacteriota</taxon>
        <taxon>Desulfobacteria</taxon>
        <taxon>Desulfobacterales</taxon>
        <taxon>Desulfococcaceae</taxon>
        <taxon>Desulfonema</taxon>
    </lineage>
</organism>
<sequence length="454" mass="53076">MEEPQKYQKIEKELDKIIISELNNRFGEKEKNRNPTKINDILEKKNRELVTAHQNGRVASMIPIIFRSYLQIKEGGKLYFEKEDLRNKKEFEIYLGKKNRLRVLVNASLNALTEEDLIYIVRDKKKTFNDEYRKAAEVMELVRKAHDIRQSSDKSDLPVPRDEETAISYLREIAPLNVALQKIESRYIGLKQEPYLCEILQQLQRAINLGFKSITLQSKKASGFLFDQASAIFKSHKSVSASIASIESFMRQKEELVRYYSLFDSIGDENRKKQVESFISTIEATVSKIRKDIEKQKQRETAISEKSNQEIQEAYESFLDIKKMYAEGEFRVESKRKKAVSLLKKCQNILKANGHRIKARDIERFLNSTGIEKAEDTEYMPQAENLFYKRAFLTILPVTIFLGFLNIYQFISGYEAKESHKIALVEMQKKREQNALRYHHKTEIEEAVNEPSEK</sequence>
<evidence type="ECO:0000256" key="1">
    <source>
        <dbReference type="SAM" id="Phobius"/>
    </source>
</evidence>
<gene>
    <name evidence="2" type="ORF">dnm_072560</name>
</gene>
<evidence type="ECO:0000313" key="3">
    <source>
        <dbReference type="Proteomes" id="UP000663722"/>
    </source>
</evidence>
<dbReference type="EMBL" id="CP061800">
    <property type="protein sequence ID" value="QTA91191.1"/>
    <property type="molecule type" value="Genomic_DNA"/>
</dbReference>
<keyword evidence="3" id="KW-1185">Reference proteome</keyword>
<proteinExistence type="predicted"/>
<keyword evidence="1" id="KW-0472">Membrane</keyword>
<reference evidence="2" key="1">
    <citation type="journal article" date="2021" name="Microb. Physiol.">
        <title>Proteogenomic Insights into the Physiology of Marine, Sulfate-Reducing, Filamentous Desulfonema limicola and Desulfonema magnum.</title>
        <authorList>
            <person name="Schnaars V."/>
            <person name="Wohlbrand L."/>
            <person name="Scheve S."/>
            <person name="Hinrichs C."/>
            <person name="Reinhardt R."/>
            <person name="Rabus R."/>
        </authorList>
    </citation>
    <scope>NUCLEOTIDE SEQUENCE</scope>
    <source>
        <strain evidence="2">4be13</strain>
    </source>
</reference>
<dbReference type="Proteomes" id="UP000663722">
    <property type="component" value="Chromosome"/>
</dbReference>
<keyword evidence="1" id="KW-0812">Transmembrane</keyword>
<keyword evidence="1" id="KW-1133">Transmembrane helix</keyword>
<dbReference type="AlphaFoldDB" id="A0A975BT77"/>
<evidence type="ECO:0000313" key="2">
    <source>
        <dbReference type="EMBL" id="QTA91191.1"/>
    </source>
</evidence>